<name>A0ACB8R8U4_9AGAM</name>
<sequence length="323" mass="35947">MAMGKVEKGTKTVQEDQVPVNNTRGAKAKRSTGRLSCKVPHCVKTFGLSGDYTKHLKCVHKMEVVDEKLRPIENPEEFICEMCQTHLSRRDALKRHRRRCAEAAKKNEEQTNQYSSASLNNGSDLCEFLREGEATGAGVRATDNGIYMALASVDEPRADAGTTLVSSPPRTLEAARTRQQPVSGAEAMCSLFQLMSEKGKSWPVRLARVSIRAMFAWCWPFERNRAVCKSREVCTCIVTLAFFGFGILVHDAIWSGAKAMTTLLANHSWGETSVPKRRLIFFTDDNQTEKTVDSKTSVKLAKVDKKDDTVPEDLCNINIGPQE</sequence>
<keyword evidence="2" id="KW-1185">Reference proteome</keyword>
<dbReference type="Proteomes" id="UP000814033">
    <property type="component" value="Unassembled WGS sequence"/>
</dbReference>
<accession>A0ACB8R8U4</accession>
<reference evidence="1" key="1">
    <citation type="submission" date="2021-02" db="EMBL/GenBank/DDBJ databases">
        <authorList>
            <consortium name="DOE Joint Genome Institute"/>
            <person name="Ahrendt S."/>
            <person name="Looney B.P."/>
            <person name="Miyauchi S."/>
            <person name="Morin E."/>
            <person name="Drula E."/>
            <person name="Courty P.E."/>
            <person name="Chicoki N."/>
            <person name="Fauchery L."/>
            <person name="Kohler A."/>
            <person name="Kuo A."/>
            <person name="Labutti K."/>
            <person name="Pangilinan J."/>
            <person name="Lipzen A."/>
            <person name="Riley R."/>
            <person name="Andreopoulos W."/>
            <person name="He G."/>
            <person name="Johnson J."/>
            <person name="Barry K.W."/>
            <person name="Grigoriev I.V."/>
            <person name="Nagy L."/>
            <person name="Hibbett D."/>
            <person name="Henrissat B."/>
            <person name="Matheny P.B."/>
            <person name="Labbe J."/>
            <person name="Martin F."/>
        </authorList>
    </citation>
    <scope>NUCLEOTIDE SEQUENCE</scope>
    <source>
        <strain evidence="1">FP105234-sp</strain>
    </source>
</reference>
<proteinExistence type="predicted"/>
<comment type="caution">
    <text evidence="1">The sequence shown here is derived from an EMBL/GenBank/DDBJ whole genome shotgun (WGS) entry which is preliminary data.</text>
</comment>
<dbReference type="EMBL" id="MU276236">
    <property type="protein sequence ID" value="KAI0040021.1"/>
    <property type="molecule type" value="Genomic_DNA"/>
</dbReference>
<evidence type="ECO:0000313" key="2">
    <source>
        <dbReference type="Proteomes" id="UP000814033"/>
    </source>
</evidence>
<evidence type="ECO:0000313" key="1">
    <source>
        <dbReference type="EMBL" id="KAI0040021.1"/>
    </source>
</evidence>
<reference evidence="1" key="2">
    <citation type="journal article" date="2022" name="New Phytol.">
        <title>Evolutionary transition to the ectomycorrhizal habit in the genomes of a hyperdiverse lineage of mushroom-forming fungi.</title>
        <authorList>
            <person name="Looney B."/>
            <person name="Miyauchi S."/>
            <person name="Morin E."/>
            <person name="Drula E."/>
            <person name="Courty P.E."/>
            <person name="Kohler A."/>
            <person name="Kuo A."/>
            <person name="LaButti K."/>
            <person name="Pangilinan J."/>
            <person name="Lipzen A."/>
            <person name="Riley R."/>
            <person name="Andreopoulos W."/>
            <person name="He G."/>
            <person name="Johnson J."/>
            <person name="Nolan M."/>
            <person name="Tritt A."/>
            <person name="Barry K.W."/>
            <person name="Grigoriev I.V."/>
            <person name="Nagy L.G."/>
            <person name="Hibbett D."/>
            <person name="Henrissat B."/>
            <person name="Matheny P.B."/>
            <person name="Labbe J."/>
            <person name="Martin F.M."/>
        </authorList>
    </citation>
    <scope>NUCLEOTIDE SEQUENCE</scope>
    <source>
        <strain evidence="1">FP105234-sp</strain>
    </source>
</reference>
<protein>
    <submittedName>
        <fullName evidence="1">Uncharacterized protein</fullName>
    </submittedName>
</protein>
<organism evidence="1 2">
    <name type="scientific">Auriscalpium vulgare</name>
    <dbReference type="NCBI Taxonomy" id="40419"/>
    <lineage>
        <taxon>Eukaryota</taxon>
        <taxon>Fungi</taxon>
        <taxon>Dikarya</taxon>
        <taxon>Basidiomycota</taxon>
        <taxon>Agaricomycotina</taxon>
        <taxon>Agaricomycetes</taxon>
        <taxon>Russulales</taxon>
        <taxon>Auriscalpiaceae</taxon>
        <taxon>Auriscalpium</taxon>
    </lineage>
</organism>
<gene>
    <name evidence="1" type="ORF">FA95DRAFT_1577217</name>
</gene>